<keyword evidence="13" id="KW-0460">Magnesium</keyword>
<proteinExistence type="inferred from homology"/>
<evidence type="ECO:0000313" key="24">
    <source>
        <dbReference type="EMBL" id="RGB88424.1"/>
    </source>
</evidence>
<dbReference type="Gene3D" id="3.40.1190.10">
    <property type="entry name" value="Mur-like, catalytic domain"/>
    <property type="match status" value="1"/>
</dbReference>
<evidence type="ECO:0000256" key="1">
    <source>
        <dbReference type="ARBA" id="ARBA00001946"/>
    </source>
</evidence>
<evidence type="ECO:0000313" key="21">
    <source>
        <dbReference type="EMBL" id="MSC50798.1"/>
    </source>
</evidence>
<evidence type="ECO:0000313" key="29">
    <source>
        <dbReference type="Proteomes" id="UP000260783"/>
    </source>
</evidence>
<evidence type="ECO:0000313" key="26">
    <source>
        <dbReference type="Proteomes" id="UP000219901"/>
    </source>
</evidence>
<evidence type="ECO:0000256" key="14">
    <source>
        <dbReference type="ARBA" id="ARBA00022909"/>
    </source>
</evidence>
<organism evidence="23 27">
    <name type="scientific">Faecalibacterium prausnitzii</name>
    <dbReference type="NCBI Taxonomy" id="853"/>
    <lineage>
        <taxon>Bacteria</taxon>
        <taxon>Bacillati</taxon>
        <taxon>Bacillota</taxon>
        <taxon>Clostridia</taxon>
        <taxon>Eubacteriales</taxon>
        <taxon>Oscillospiraceae</taxon>
        <taxon>Faecalibacterium</taxon>
    </lineage>
</organism>
<dbReference type="Proteomes" id="UP000462091">
    <property type="component" value="Unassembled WGS sequence"/>
</dbReference>
<evidence type="ECO:0000313" key="22">
    <source>
        <dbReference type="EMBL" id="PDX72851.1"/>
    </source>
</evidence>
<protein>
    <recommendedName>
        <fullName evidence="8">Dihydrofolate synthase/folylpolyglutamate synthase</fullName>
        <ecNumber evidence="6">6.3.2.12</ecNumber>
        <ecNumber evidence="7">6.3.2.17</ecNumber>
    </recommendedName>
    <alternativeName>
        <fullName evidence="15">Tetrahydrofolylpolyglutamate synthase</fullName>
    </alternativeName>
</protein>
<dbReference type="RefSeq" id="WP_005923068.1">
    <property type="nucleotide sequence ID" value="NZ_CABKNH010000005.1"/>
</dbReference>
<dbReference type="GO" id="GO:0008841">
    <property type="term" value="F:dihydrofolate synthase activity"/>
    <property type="evidence" value="ECO:0007669"/>
    <property type="project" value="UniProtKB-EC"/>
</dbReference>
<dbReference type="GO" id="GO:0005737">
    <property type="term" value="C:cytoplasm"/>
    <property type="evidence" value="ECO:0007669"/>
    <property type="project" value="TreeGrafter"/>
</dbReference>
<dbReference type="FunFam" id="3.40.1190.10:FF:000004">
    <property type="entry name" value="Dihydrofolate synthase/folylpolyglutamate synthase"/>
    <property type="match status" value="1"/>
</dbReference>
<evidence type="ECO:0000256" key="3">
    <source>
        <dbReference type="ARBA" id="ARBA00005150"/>
    </source>
</evidence>
<keyword evidence="11 18" id="KW-0547">Nucleotide-binding</keyword>
<evidence type="ECO:0000256" key="6">
    <source>
        <dbReference type="ARBA" id="ARBA00013023"/>
    </source>
</evidence>
<evidence type="ECO:0000259" key="19">
    <source>
        <dbReference type="Pfam" id="PF02875"/>
    </source>
</evidence>
<dbReference type="SUPFAM" id="SSF53623">
    <property type="entry name" value="MurD-like peptide ligases, catalytic domain"/>
    <property type="match status" value="1"/>
</dbReference>
<comment type="caution">
    <text evidence="23">The sequence shown here is derived from an EMBL/GenBank/DDBJ whole genome shotgun (WGS) entry which is preliminary data.</text>
</comment>
<evidence type="ECO:0000313" key="30">
    <source>
        <dbReference type="Proteomes" id="UP000462091"/>
    </source>
</evidence>
<evidence type="ECO:0000256" key="15">
    <source>
        <dbReference type="ARBA" id="ARBA00030592"/>
    </source>
</evidence>
<evidence type="ECO:0000256" key="11">
    <source>
        <dbReference type="ARBA" id="ARBA00022741"/>
    </source>
</evidence>
<feature type="domain" description="Mur ligase central" evidence="20">
    <location>
        <begin position="44"/>
        <end position="262"/>
    </location>
</feature>
<keyword evidence="10" id="KW-0479">Metal-binding</keyword>
<evidence type="ECO:0000313" key="25">
    <source>
        <dbReference type="EMBL" id="RGB98872.1"/>
    </source>
</evidence>
<dbReference type="EMBL" id="QVEW01000005">
    <property type="protein sequence ID" value="RGB98872.1"/>
    <property type="molecule type" value="Genomic_DNA"/>
</dbReference>
<evidence type="ECO:0000313" key="27">
    <source>
        <dbReference type="Proteomes" id="UP000220157"/>
    </source>
</evidence>
<evidence type="ECO:0000256" key="16">
    <source>
        <dbReference type="ARBA" id="ARBA00047493"/>
    </source>
</evidence>
<evidence type="ECO:0000313" key="23">
    <source>
        <dbReference type="EMBL" id="PDX75783.1"/>
    </source>
</evidence>
<dbReference type="EMBL" id="NMTW01000030">
    <property type="protein sequence ID" value="PDX75783.1"/>
    <property type="molecule type" value="Genomic_DNA"/>
</dbReference>
<dbReference type="Proteomes" id="UP000260783">
    <property type="component" value="Unassembled WGS sequence"/>
</dbReference>
<dbReference type="InterPro" id="IPR018109">
    <property type="entry name" value="Folylpolyglutamate_synth_CS"/>
</dbReference>
<sequence length="424" mass="45422">MNYEQAMEYIHAVQWAGHKPGLTRTRTLLAALGDPHKKLQFVHVAGTNGKGSTAAMLASCLQAAGYRVGLYTSPFINRFNERIQINGQQIPDEALVELVEQVKPAADAMEDVPTEFEIITALGMLYFAQQQCDIVVLEVGLGGTLDSTNVIEKPACAVITALGMDHVKELGPTLADIAAAKAGIIKPGCPVVSYGGAPEADAVLRRVAAQQHAPFTEVDFAKLQITGGDLDAVTFSFDGLDGVRLPLIGSYQPRNAALAITALRVLRQQGWNIPESAIRAGLEQVSWPGRFELLRHSPAFVLDGSHNAHGMRATVQSLKDRFPGQKFVFLVSIMADKDVDEMLALLAPLAERFVTVTAHNPRAMPAQTLAEHIRAYGCTAEAADSIEAGVARAEELGGEGPVCALGTLYFSGDVRQAFAKINKA</sequence>
<dbReference type="GO" id="GO:0004326">
    <property type="term" value="F:tetrahydrofolylpolyglutamate synthase activity"/>
    <property type="evidence" value="ECO:0007669"/>
    <property type="project" value="UniProtKB-EC"/>
</dbReference>
<dbReference type="EMBL" id="WKQM01000003">
    <property type="protein sequence ID" value="MSC50798.1"/>
    <property type="molecule type" value="Genomic_DNA"/>
</dbReference>
<evidence type="ECO:0000256" key="2">
    <source>
        <dbReference type="ARBA" id="ARBA00004799"/>
    </source>
</evidence>
<reference evidence="26 27" key="1">
    <citation type="journal article" date="2017" name="Front. Microbiol.">
        <title>New Insights into the Diversity of the Genus Faecalibacterium.</title>
        <authorList>
            <person name="Benevides L."/>
            <person name="Burman S."/>
            <person name="Martin R."/>
            <person name="Robert V."/>
            <person name="Thomas M."/>
            <person name="Miquel S."/>
            <person name="Chain F."/>
            <person name="Sokol H."/>
            <person name="Bermudez-Humaran L.G."/>
            <person name="Morrison M."/>
            <person name="Langella P."/>
            <person name="Azevedo V.A."/>
            <person name="Chatel J.M."/>
            <person name="Soares S."/>
        </authorList>
    </citation>
    <scope>NUCLEOTIDE SEQUENCE [LARGE SCALE GENOMIC DNA]</scope>
    <source>
        <strain evidence="22 26">CNCM I 4546</strain>
        <strain evidence="23 27">CNCM I 4573</strain>
    </source>
</reference>
<accession>A0A2A7A9U2</accession>
<dbReference type="InterPro" id="IPR013221">
    <property type="entry name" value="Mur_ligase_cen"/>
</dbReference>
<dbReference type="Pfam" id="PF08245">
    <property type="entry name" value="Mur_ligase_M"/>
    <property type="match status" value="1"/>
</dbReference>
<dbReference type="Gene3D" id="3.90.190.20">
    <property type="entry name" value="Mur ligase, C-terminal domain"/>
    <property type="match status" value="1"/>
</dbReference>
<evidence type="ECO:0000256" key="8">
    <source>
        <dbReference type="ARBA" id="ARBA00019357"/>
    </source>
</evidence>
<feature type="domain" description="Mur ligase C-terminal" evidence="19">
    <location>
        <begin position="289"/>
        <end position="397"/>
    </location>
</feature>
<evidence type="ECO:0000256" key="7">
    <source>
        <dbReference type="ARBA" id="ARBA00013025"/>
    </source>
</evidence>
<dbReference type="Pfam" id="PF02875">
    <property type="entry name" value="Mur_ligase_C"/>
    <property type="match status" value="1"/>
</dbReference>
<dbReference type="PROSITE" id="PS01012">
    <property type="entry name" value="FOLYLPOLYGLU_SYNT_2"/>
    <property type="match status" value="1"/>
</dbReference>
<dbReference type="AlphaFoldDB" id="A0A2A7A9U2"/>
<evidence type="ECO:0000256" key="12">
    <source>
        <dbReference type="ARBA" id="ARBA00022840"/>
    </source>
</evidence>
<comment type="subunit">
    <text evidence="5">Monomer.</text>
</comment>
<comment type="pathway">
    <text evidence="2">Cofactor biosynthesis; tetrahydrofolate biosynthesis; 7,8-dihydrofolate from 2-amino-4-hydroxy-6-hydroxymethyl-7,8-dihydropteridine diphosphate and 4-aminobenzoate: step 2/2.</text>
</comment>
<evidence type="ECO:0000256" key="4">
    <source>
        <dbReference type="ARBA" id="ARBA00008276"/>
    </source>
</evidence>
<comment type="cofactor">
    <cofactor evidence="1">
        <name>Mg(2+)</name>
        <dbReference type="ChEBI" id="CHEBI:18420"/>
    </cofactor>
</comment>
<reference evidence="28 29" key="3">
    <citation type="submission" date="2018-08" db="EMBL/GenBank/DDBJ databases">
        <title>A genome reference for cultivated species of the human gut microbiota.</title>
        <authorList>
            <person name="Zou Y."/>
            <person name="Xue W."/>
            <person name="Luo G."/>
        </authorList>
    </citation>
    <scope>NUCLEOTIDE SEQUENCE [LARGE SCALE GENOMIC DNA]</scope>
    <source>
        <strain evidence="25 29">AF29-11BH</strain>
        <strain evidence="24 28">AF31-14AC</strain>
    </source>
</reference>
<evidence type="ECO:0000256" key="13">
    <source>
        <dbReference type="ARBA" id="ARBA00022842"/>
    </source>
</evidence>
<dbReference type="GO" id="GO:0046656">
    <property type="term" value="P:folic acid biosynthetic process"/>
    <property type="evidence" value="ECO:0007669"/>
    <property type="project" value="UniProtKB-KW"/>
</dbReference>
<dbReference type="SUPFAM" id="SSF53244">
    <property type="entry name" value="MurD-like peptide ligases, peptide-binding domain"/>
    <property type="match status" value="1"/>
</dbReference>
<dbReference type="Proteomes" id="UP000219901">
    <property type="component" value="Unassembled WGS sequence"/>
</dbReference>
<dbReference type="EMBL" id="NMTV01000037">
    <property type="protein sequence ID" value="PDX72851.1"/>
    <property type="molecule type" value="Genomic_DNA"/>
</dbReference>
<dbReference type="PANTHER" id="PTHR11136">
    <property type="entry name" value="FOLYLPOLYGLUTAMATE SYNTHASE-RELATED"/>
    <property type="match status" value="1"/>
</dbReference>
<comment type="catalytic activity">
    <reaction evidence="16">
        <text>(6S)-5,6,7,8-tetrahydrofolyl-(gamma-L-Glu)(n) + L-glutamate + ATP = (6S)-5,6,7,8-tetrahydrofolyl-(gamma-L-Glu)(n+1) + ADP + phosphate + H(+)</text>
        <dbReference type="Rhea" id="RHEA:10580"/>
        <dbReference type="Rhea" id="RHEA-COMP:14738"/>
        <dbReference type="Rhea" id="RHEA-COMP:14740"/>
        <dbReference type="ChEBI" id="CHEBI:15378"/>
        <dbReference type="ChEBI" id="CHEBI:29985"/>
        <dbReference type="ChEBI" id="CHEBI:30616"/>
        <dbReference type="ChEBI" id="CHEBI:43474"/>
        <dbReference type="ChEBI" id="CHEBI:141005"/>
        <dbReference type="ChEBI" id="CHEBI:456216"/>
        <dbReference type="EC" id="6.3.2.17"/>
    </reaction>
</comment>
<dbReference type="GeneID" id="75068155"/>
<evidence type="ECO:0000313" key="28">
    <source>
        <dbReference type="Proteomes" id="UP000260782"/>
    </source>
</evidence>
<keyword evidence="14" id="KW-0289">Folate biosynthesis</keyword>
<dbReference type="GO" id="GO:0005524">
    <property type="term" value="F:ATP binding"/>
    <property type="evidence" value="ECO:0007669"/>
    <property type="project" value="UniProtKB-KW"/>
</dbReference>
<evidence type="ECO:0000256" key="17">
    <source>
        <dbReference type="ARBA" id="ARBA00049161"/>
    </source>
</evidence>
<dbReference type="Proteomes" id="UP000220157">
    <property type="component" value="Unassembled WGS sequence"/>
</dbReference>
<dbReference type="InterPro" id="IPR036565">
    <property type="entry name" value="Mur-like_cat_sf"/>
</dbReference>
<dbReference type="InterPro" id="IPR004101">
    <property type="entry name" value="Mur_ligase_C"/>
</dbReference>
<comment type="similarity">
    <text evidence="4 18">Belongs to the folylpolyglutamate synthase family.</text>
</comment>
<dbReference type="InterPro" id="IPR001645">
    <property type="entry name" value="Folylpolyglutamate_synth"/>
</dbReference>
<gene>
    <name evidence="22" type="ORF">CGS55_06325</name>
    <name evidence="23" type="ORF">CGS56_07280</name>
    <name evidence="25" type="ORF">DWZ04_05805</name>
    <name evidence="24" type="ORF">DWZ25_04360</name>
    <name evidence="21" type="ORF">GKE10_02520</name>
</gene>
<dbReference type="EC" id="6.3.2.12" evidence="6"/>
<dbReference type="NCBIfam" id="TIGR01499">
    <property type="entry name" value="folC"/>
    <property type="match status" value="1"/>
</dbReference>
<comment type="pathway">
    <text evidence="3">Cofactor biosynthesis; tetrahydrofolylpolyglutamate biosynthesis.</text>
</comment>
<reference evidence="21 30" key="4">
    <citation type="journal article" date="2019" name="Nat. Med.">
        <title>A library of human gut bacterial isolates paired with longitudinal multiomics data enables mechanistic microbiome research.</title>
        <authorList>
            <person name="Poyet M."/>
            <person name="Groussin M."/>
            <person name="Gibbons S.M."/>
            <person name="Avila-Pacheco J."/>
            <person name="Jiang X."/>
            <person name="Kearney S.M."/>
            <person name="Perrotta A.R."/>
            <person name="Berdy B."/>
            <person name="Zhao S."/>
            <person name="Lieberman T.D."/>
            <person name="Swanson P.K."/>
            <person name="Smith M."/>
            <person name="Roesemann S."/>
            <person name="Alexander J.E."/>
            <person name="Rich S.A."/>
            <person name="Livny J."/>
            <person name="Vlamakis H."/>
            <person name="Clish C."/>
            <person name="Bullock K."/>
            <person name="Deik A."/>
            <person name="Scott J."/>
            <person name="Pierce K.A."/>
            <person name="Xavier R.J."/>
            <person name="Alm E.J."/>
        </authorList>
    </citation>
    <scope>NUCLEOTIDE SEQUENCE [LARGE SCALE GENOMIC DNA]</scope>
    <source>
        <strain evidence="21 30">BIOML-B1</strain>
    </source>
</reference>
<dbReference type="EC" id="6.3.2.17" evidence="7"/>
<dbReference type="InterPro" id="IPR036615">
    <property type="entry name" value="Mur_ligase_C_dom_sf"/>
</dbReference>
<dbReference type="Proteomes" id="UP000260782">
    <property type="component" value="Unassembled WGS sequence"/>
</dbReference>
<evidence type="ECO:0000256" key="5">
    <source>
        <dbReference type="ARBA" id="ARBA00011245"/>
    </source>
</evidence>
<evidence type="ECO:0000256" key="10">
    <source>
        <dbReference type="ARBA" id="ARBA00022723"/>
    </source>
</evidence>
<evidence type="ECO:0000256" key="18">
    <source>
        <dbReference type="PIRNR" id="PIRNR001563"/>
    </source>
</evidence>
<evidence type="ECO:0000259" key="20">
    <source>
        <dbReference type="Pfam" id="PF08245"/>
    </source>
</evidence>
<dbReference type="EMBL" id="QVES01000003">
    <property type="protein sequence ID" value="RGB88424.1"/>
    <property type="molecule type" value="Genomic_DNA"/>
</dbReference>
<evidence type="ECO:0000256" key="9">
    <source>
        <dbReference type="ARBA" id="ARBA00022598"/>
    </source>
</evidence>
<keyword evidence="9 18" id="KW-0436">Ligase</keyword>
<comment type="catalytic activity">
    <reaction evidence="17">
        <text>7,8-dihydropteroate + L-glutamate + ATP = 7,8-dihydrofolate + ADP + phosphate + H(+)</text>
        <dbReference type="Rhea" id="RHEA:23584"/>
        <dbReference type="ChEBI" id="CHEBI:15378"/>
        <dbReference type="ChEBI" id="CHEBI:17839"/>
        <dbReference type="ChEBI" id="CHEBI:29985"/>
        <dbReference type="ChEBI" id="CHEBI:30616"/>
        <dbReference type="ChEBI" id="CHEBI:43474"/>
        <dbReference type="ChEBI" id="CHEBI:57451"/>
        <dbReference type="ChEBI" id="CHEBI:456216"/>
        <dbReference type="EC" id="6.3.2.12"/>
    </reaction>
</comment>
<name>A0A2A7A9U2_9FIRM</name>
<dbReference type="PANTHER" id="PTHR11136:SF0">
    <property type="entry name" value="DIHYDROFOLATE SYNTHETASE-RELATED"/>
    <property type="match status" value="1"/>
</dbReference>
<dbReference type="PIRSF" id="PIRSF001563">
    <property type="entry name" value="Folylpolyglu_synth"/>
    <property type="match status" value="1"/>
</dbReference>
<dbReference type="GO" id="GO:0046872">
    <property type="term" value="F:metal ion binding"/>
    <property type="evidence" value="ECO:0007669"/>
    <property type="project" value="UniProtKB-KW"/>
</dbReference>
<reference evidence="23" key="2">
    <citation type="submission" date="2017-07" db="EMBL/GenBank/DDBJ databases">
        <authorList>
            <person name="Sun Z.S."/>
            <person name="Albrecht U."/>
            <person name="Echele G."/>
            <person name="Lee C.C."/>
        </authorList>
    </citation>
    <scope>NUCLEOTIDE SEQUENCE</scope>
    <source>
        <strain evidence="22">CNCM I 4546</strain>
        <strain evidence="23">CNCM I 4573</strain>
    </source>
</reference>
<keyword evidence="12 18" id="KW-0067">ATP-binding</keyword>